<dbReference type="AlphaFoldDB" id="A0A0R0E512"/>
<reference evidence="2" key="2">
    <citation type="submission" date="2018-02" db="UniProtKB">
        <authorList>
            <consortium name="EnsemblPlants"/>
        </authorList>
    </citation>
    <scope>IDENTIFICATION</scope>
    <source>
        <strain evidence="2">Williams 82</strain>
    </source>
</reference>
<dbReference type="EnsemblPlants" id="KRG88837">
    <property type="protein sequence ID" value="KRG88837"/>
    <property type="gene ID" value="GLYMA_U025700"/>
</dbReference>
<dbReference type="InParanoid" id="A0A0R0E512"/>
<name>A0A0R0E512_SOYBN</name>
<gene>
    <name evidence="1" type="ORF">GLYMA_U025700</name>
</gene>
<reference evidence="1" key="3">
    <citation type="submission" date="2018-07" db="EMBL/GenBank/DDBJ databases">
        <title>WGS assembly of Glycine max.</title>
        <authorList>
            <person name="Schmutz J."/>
            <person name="Cannon S."/>
            <person name="Schlueter J."/>
            <person name="Ma J."/>
            <person name="Mitros T."/>
            <person name="Nelson W."/>
            <person name="Hyten D."/>
            <person name="Song Q."/>
            <person name="Thelen J."/>
            <person name="Cheng J."/>
            <person name="Xu D."/>
            <person name="Hellsten U."/>
            <person name="May G."/>
            <person name="Yu Y."/>
            <person name="Sakurai T."/>
            <person name="Umezawa T."/>
            <person name="Bhattacharyya M."/>
            <person name="Sandhu D."/>
            <person name="Valliyodan B."/>
            <person name="Lindquist E."/>
            <person name="Peto M."/>
            <person name="Grant D."/>
            <person name="Shu S."/>
            <person name="Goodstein D."/>
            <person name="Barry K."/>
            <person name="Futrell-Griggs M."/>
            <person name="Abernathy B."/>
            <person name="Du J."/>
            <person name="Tian Z."/>
            <person name="Zhu L."/>
            <person name="Gill N."/>
            <person name="Joshi T."/>
            <person name="Libault M."/>
            <person name="Sethuraman A."/>
            <person name="Zhang X."/>
            <person name="Shinozaki K."/>
            <person name="Nguyen H."/>
            <person name="Wing R."/>
            <person name="Cregan P."/>
            <person name="Specht J."/>
            <person name="Grimwood J."/>
            <person name="Rokhsar D."/>
            <person name="Stacey G."/>
            <person name="Shoemaker R."/>
            <person name="Jackson S."/>
        </authorList>
    </citation>
    <scope>NUCLEOTIDE SEQUENCE</scope>
    <source>
        <tissue evidence="1">Callus</tissue>
    </source>
</reference>
<organism evidence="2">
    <name type="scientific">Glycine max</name>
    <name type="common">Soybean</name>
    <name type="synonym">Glycine hispida</name>
    <dbReference type="NCBI Taxonomy" id="3847"/>
    <lineage>
        <taxon>Eukaryota</taxon>
        <taxon>Viridiplantae</taxon>
        <taxon>Streptophyta</taxon>
        <taxon>Embryophyta</taxon>
        <taxon>Tracheophyta</taxon>
        <taxon>Spermatophyta</taxon>
        <taxon>Magnoliopsida</taxon>
        <taxon>eudicotyledons</taxon>
        <taxon>Gunneridae</taxon>
        <taxon>Pentapetalae</taxon>
        <taxon>rosids</taxon>
        <taxon>fabids</taxon>
        <taxon>Fabales</taxon>
        <taxon>Fabaceae</taxon>
        <taxon>Papilionoideae</taxon>
        <taxon>50 kb inversion clade</taxon>
        <taxon>NPAAA clade</taxon>
        <taxon>indigoferoid/millettioid clade</taxon>
        <taxon>Phaseoleae</taxon>
        <taxon>Glycine</taxon>
        <taxon>Glycine subgen. Soja</taxon>
    </lineage>
</organism>
<evidence type="ECO:0000313" key="2">
    <source>
        <dbReference type="EnsemblPlants" id="KRG88837"/>
    </source>
</evidence>
<protein>
    <submittedName>
        <fullName evidence="1 2">Uncharacterized protein</fullName>
    </submittedName>
</protein>
<reference evidence="1" key="1">
    <citation type="journal article" date="2010" name="Nature">
        <title>Genome sequence of the palaeopolyploid soybean.</title>
        <authorList>
            <person name="Schmutz J."/>
            <person name="Cannon S.B."/>
            <person name="Schlueter J."/>
            <person name="Ma J."/>
            <person name="Mitros T."/>
            <person name="Nelson W."/>
            <person name="Hyten D.L."/>
            <person name="Song Q."/>
            <person name="Thelen J.J."/>
            <person name="Cheng J."/>
            <person name="Xu D."/>
            <person name="Hellsten U."/>
            <person name="May G.D."/>
            <person name="Yu Y."/>
            <person name="Sakurai T."/>
            <person name="Umezawa T."/>
            <person name="Bhattacharyya M.K."/>
            <person name="Sandhu D."/>
            <person name="Valliyodan B."/>
            <person name="Lindquist E."/>
            <person name="Peto M."/>
            <person name="Grant D."/>
            <person name="Shu S."/>
            <person name="Goodstein D."/>
            <person name="Barry K."/>
            <person name="Futrell-Griggs M."/>
            <person name="Abernathy B."/>
            <person name="Du J."/>
            <person name="Tian Z."/>
            <person name="Zhu L."/>
            <person name="Gill N."/>
            <person name="Joshi T."/>
            <person name="Libault M."/>
            <person name="Sethuraman A."/>
            <person name="Zhang X.-C."/>
            <person name="Shinozaki K."/>
            <person name="Nguyen H.T."/>
            <person name="Wing R.A."/>
            <person name="Cregan P."/>
            <person name="Specht J."/>
            <person name="Grimwood J."/>
            <person name="Rokhsar D."/>
            <person name="Stacey G."/>
            <person name="Shoemaker R.C."/>
            <person name="Jackson S.A."/>
        </authorList>
    </citation>
    <scope>NUCLEOTIDE SEQUENCE</scope>
    <source>
        <tissue evidence="1">Callus</tissue>
    </source>
</reference>
<sequence length="73" mass="8080">MEVTISLLPIRAPNPCPVCHAQVTRIPVPQIAHGINQTFLNSCNSSPRSDKSNQSLTDPYNDRICKCFLIDTV</sequence>
<keyword evidence="3" id="KW-1185">Reference proteome</keyword>
<evidence type="ECO:0000313" key="3">
    <source>
        <dbReference type="Proteomes" id="UP000008827"/>
    </source>
</evidence>
<dbReference type="EMBL" id="KZ847135">
    <property type="protein sequence ID" value="KRG88837.1"/>
    <property type="molecule type" value="Genomic_DNA"/>
</dbReference>
<dbReference type="Proteomes" id="UP000008827">
    <property type="component" value="Unassembled WGS sequence"/>
</dbReference>
<proteinExistence type="predicted"/>
<dbReference type="Gramene" id="KRG88837">
    <property type="protein sequence ID" value="KRG88837"/>
    <property type="gene ID" value="GLYMA_U025700"/>
</dbReference>
<accession>A0A0R0E512</accession>
<evidence type="ECO:0000313" key="1">
    <source>
        <dbReference type="EMBL" id="KRG88837.1"/>
    </source>
</evidence>